<keyword evidence="2" id="KW-0677">Repeat</keyword>
<evidence type="ECO:0000256" key="4">
    <source>
        <dbReference type="ARBA" id="ARBA00023180"/>
    </source>
</evidence>
<organism evidence="6 7">
    <name type="scientific">Actinomadura luzonensis</name>
    <dbReference type="NCBI Taxonomy" id="2805427"/>
    <lineage>
        <taxon>Bacteria</taxon>
        <taxon>Bacillati</taxon>
        <taxon>Actinomycetota</taxon>
        <taxon>Actinomycetes</taxon>
        <taxon>Streptosporangiales</taxon>
        <taxon>Thermomonosporaceae</taxon>
        <taxon>Actinomadura</taxon>
    </lineage>
</organism>
<evidence type="ECO:0000313" key="7">
    <source>
        <dbReference type="Proteomes" id="UP001317259"/>
    </source>
</evidence>
<feature type="signal peptide" evidence="5">
    <location>
        <begin position="1"/>
        <end position="29"/>
    </location>
</feature>
<dbReference type="InterPro" id="IPR013519">
    <property type="entry name" value="Int_alpha_beta-p"/>
</dbReference>
<keyword evidence="7" id="KW-1185">Reference proteome</keyword>
<proteinExistence type="predicted"/>
<keyword evidence="1 5" id="KW-0732">Signal</keyword>
<keyword evidence="3" id="KW-0378">Hydrolase</keyword>
<evidence type="ECO:0000256" key="2">
    <source>
        <dbReference type="ARBA" id="ARBA00022737"/>
    </source>
</evidence>
<evidence type="ECO:0000313" key="6">
    <source>
        <dbReference type="EMBL" id="MCK2218303.1"/>
    </source>
</evidence>
<dbReference type="PANTHER" id="PTHR23221:SF7">
    <property type="entry name" value="PHOSPHATIDYLINOSITOL-GLYCAN-SPECIFIC PHOSPHOLIPASE D"/>
    <property type="match status" value="1"/>
</dbReference>
<evidence type="ECO:0000256" key="1">
    <source>
        <dbReference type="ARBA" id="ARBA00022729"/>
    </source>
</evidence>
<gene>
    <name evidence="6" type="ORF">MF672_031600</name>
</gene>
<reference evidence="6 7" key="1">
    <citation type="submission" date="2022-04" db="EMBL/GenBank/DDBJ databases">
        <title>Genome draft of Actinomadura sp. ATCC 31491.</title>
        <authorList>
            <person name="Shi X."/>
            <person name="Du Y."/>
        </authorList>
    </citation>
    <scope>NUCLEOTIDE SEQUENCE [LARGE SCALE GENOMIC DNA]</scope>
    <source>
        <strain evidence="6 7">ATCC 31491</strain>
    </source>
</reference>
<dbReference type="Pfam" id="PF13517">
    <property type="entry name" value="FG-GAP_3"/>
    <property type="match status" value="2"/>
</dbReference>
<dbReference type="PANTHER" id="PTHR23221">
    <property type="entry name" value="GLYCOSYLPHOSPHATIDYLINOSITOL PHOSPHOLIPASE D"/>
    <property type="match status" value="1"/>
</dbReference>
<evidence type="ECO:0000256" key="3">
    <source>
        <dbReference type="ARBA" id="ARBA00022801"/>
    </source>
</evidence>
<name>A0ABT0G146_9ACTN</name>
<protein>
    <submittedName>
        <fullName evidence="6">VCBS repeat-containing protein</fullName>
    </submittedName>
</protein>
<comment type="caution">
    <text evidence="6">The sequence shown here is derived from an EMBL/GenBank/DDBJ whole genome shotgun (WGS) entry which is preliminary data.</text>
</comment>
<dbReference type="RefSeq" id="WP_242382097.1">
    <property type="nucleotide sequence ID" value="NZ_JAKRKC020000002.1"/>
</dbReference>
<accession>A0ABT0G146</accession>
<keyword evidence="4" id="KW-0325">Glycoprotein</keyword>
<dbReference type="InterPro" id="IPR028994">
    <property type="entry name" value="Integrin_alpha_N"/>
</dbReference>
<feature type="chain" id="PRO_5046309681" evidence="5">
    <location>
        <begin position="30"/>
        <end position="470"/>
    </location>
</feature>
<evidence type="ECO:0000256" key="5">
    <source>
        <dbReference type="SAM" id="SignalP"/>
    </source>
</evidence>
<dbReference type="Proteomes" id="UP001317259">
    <property type="component" value="Unassembled WGS sequence"/>
</dbReference>
<dbReference type="Gene3D" id="2.130.10.130">
    <property type="entry name" value="Integrin alpha, N-terminal"/>
    <property type="match status" value="3"/>
</dbReference>
<dbReference type="SUPFAM" id="SSF69318">
    <property type="entry name" value="Integrin alpha N-terminal domain"/>
    <property type="match status" value="1"/>
</dbReference>
<sequence>MRIDKISRSAAALAVTLTALTAATAPARAAAPLALNTDFNGDGYNDLAVGSPGYPGPWTSRHSGLIAVLYGGPGGFTGVERLRPESACYIPPSGECRQWGTALAAGDLDGNGRPDLVSTGSADLQTYSWSQTYGITRQHYQSETYRSSLSVVQEDADPKPDVLGIYRDPSNGWPSLGGRHNGNAFELYRTSPTRDLTVSSAVFGDIHNDGIAEAMVIGTDRAAADNPYLWYLDDLRNPSANPFVMGGPQACAFPETSTLACPRNDSKLALGDVNGDGHRDLIMVTPSTGTINAWYGDKYGGGMYRPGFSARNLTWLQTTAATLTTLATGDFDGDGAAELAVGMPGAEVSGRFLAGAVALVPGSPSGPVVSATRIISQDGVASPGGAPAADPIGEQSVAEDLMGYGVSILDLDGDGKGELIAGVPGKNEGRGMLAIMKGTAGGVPSTAQLVRAEDIGLTAASTRLGAVILH</sequence>
<dbReference type="InterPro" id="IPR013517">
    <property type="entry name" value="FG-GAP"/>
</dbReference>
<dbReference type="EMBL" id="JAKRKC020000002">
    <property type="protein sequence ID" value="MCK2218303.1"/>
    <property type="molecule type" value="Genomic_DNA"/>
</dbReference>
<dbReference type="Pfam" id="PF01839">
    <property type="entry name" value="FG-GAP"/>
    <property type="match status" value="1"/>
</dbReference>
<dbReference type="SMART" id="SM00191">
    <property type="entry name" value="Int_alpha"/>
    <property type="match status" value="3"/>
</dbReference>